<dbReference type="Gene3D" id="3.40.190.10">
    <property type="entry name" value="Periplasmic binding protein-like II"/>
    <property type="match status" value="1"/>
</dbReference>
<dbReference type="Gene3D" id="3.90.76.10">
    <property type="entry name" value="Dipeptide-binding Protein, Domain 1"/>
    <property type="match status" value="1"/>
</dbReference>
<dbReference type="PANTHER" id="PTHR30290">
    <property type="entry name" value="PERIPLASMIC BINDING COMPONENT OF ABC TRANSPORTER"/>
    <property type="match status" value="1"/>
</dbReference>
<dbReference type="GO" id="GO:1904680">
    <property type="term" value="F:peptide transmembrane transporter activity"/>
    <property type="evidence" value="ECO:0007669"/>
    <property type="project" value="TreeGrafter"/>
</dbReference>
<dbReference type="PROSITE" id="PS51257">
    <property type="entry name" value="PROKAR_LIPOPROTEIN"/>
    <property type="match status" value="1"/>
</dbReference>
<dbReference type="Pfam" id="PF00496">
    <property type="entry name" value="SBP_bac_5"/>
    <property type="match status" value="1"/>
</dbReference>
<dbReference type="CDD" id="cd08504">
    <property type="entry name" value="PBP2_OppA"/>
    <property type="match status" value="1"/>
</dbReference>
<dbReference type="PIRSF" id="PIRSF002741">
    <property type="entry name" value="MppA"/>
    <property type="match status" value="1"/>
</dbReference>
<name>A0A0R1XCK3_9LACO</name>
<feature type="signal peptide" evidence="6">
    <location>
        <begin position="1"/>
        <end position="31"/>
    </location>
</feature>
<dbReference type="Proteomes" id="UP000050949">
    <property type="component" value="Unassembled WGS sequence"/>
</dbReference>
<evidence type="ECO:0000256" key="4">
    <source>
        <dbReference type="ARBA" id="ARBA00022729"/>
    </source>
</evidence>
<dbReference type="EMBL" id="AZFW01000039">
    <property type="protein sequence ID" value="KRM27930.1"/>
    <property type="molecule type" value="Genomic_DNA"/>
</dbReference>
<dbReference type="InterPro" id="IPR000914">
    <property type="entry name" value="SBP_5_dom"/>
</dbReference>
<sequence>MKHRYFAIIGTVGLAAALLLTACQGKSGANAKSSADTTWSRMEKDVITTMDPSLITDSVSGQAAADTYEGLYRYYGAELEPGVAKSVVKPTQNGTVYTFKLRNSKWSNGDPVTAKDFVFAWRRTVDPATKSQYAYLYTGIKNADQIMAGKKKADTLGVKALDDHTFQVTLEHAIPYFGTMMVSNAFYPENQKVVDQAGKKFGTQSKYLVFNGPYKLTKWNGTGNSWTEVKNPDYWNAKDIHVNKINVQVVKDASTAMNLFQAGKLDDAQLDGDQAAQAKSQKDYKGMKQSRTTYLEFNQKKIPAFRNTKLRQAVSLAIDRQEFVKKVLDDGSISTDTVTSSGLAKDPTTGKDFTKSLTASTAQYTAFNLAKAKKLWQEGLQETGQKSLDITLLSDDTSAAKRSAEYFQNALGELPGLKISVQPVPFKTRIARSMAGNFDMVISGWGADFPDPISFLDLFTTDNTYNFGHYSNKQYDALIAASKTTDATNETKRWTDLRQAQELLTKEEGIVPVYQMVQSHLVNPKMQGMTYSPNNLYNFIGAKIK</sequence>
<feature type="domain" description="Solute-binding protein family 5" evidence="7">
    <location>
        <begin position="78"/>
        <end position="465"/>
    </location>
</feature>
<accession>A0A0R1XCK3</accession>
<dbReference type="eggNOG" id="COG4166">
    <property type="taxonomic scope" value="Bacteria"/>
</dbReference>
<dbReference type="OrthoDB" id="403896at2"/>
<dbReference type="GO" id="GO:0030288">
    <property type="term" value="C:outer membrane-bounded periplasmic space"/>
    <property type="evidence" value="ECO:0007669"/>
    <property type="project" value="UniProtKB-ARBA"/>
</dbReference>
<organism evidence="8 9">
    <name type="scientific">Schleiferilactobacillus harbinensis DSM 16991</name>
    <dbReference type="NCBI Taxonomy" id="1122147"/>
    <lineage>
        <taxon>Bacteria</taxon>
        <taxon>Bacillati</taxon>
        <taxon>Bacillota</taxon>
        <taxon>Bacilli</taxon>
        <taxon>Lactobacillales</taxon>
        <taxon>Lactobacillaceae</taxon>
        <taxon>Schleiferilactobacillus</taxon>
    </lineage>
</organism>
<dbReference type="SUPFAM" id="SSF53850">
    <property type="entry name" value="Periplasmic binding protein-like II"/>
    <property type="match status" value="1"/>
</dbReference>
<evidence type="ECO:0000256" key="6">
    <source>
        <dbReference type="SAM" id="SignalP"/>
    </source>
</evidence>
<keyword evidence="3" id="KW-0813">Transport</keyword>
<comment type="caution">
    <text evidence="8">The sequence shown here is derived from an EMBL/GenBank/DDBJ whole genome shotgun (WGS) entry which is preliminary data.</text>
</comment>
<evidence type="ECO:0000256" key="1">
    <source>
        <dbReference type="ARBA" id="ARBA00004196"/>
    </source>
</evidence>
<evidence type="ECO:0000256" key="3">
    <source>
        <dbReference type="ARBA" id="ARBA00022448"/>
    </source>
</evidence>
<comment type="similarity">
    <text evidence="2">Belongs to the bacterial solute-binding protein 5 family.</text>
</comment>
<dbReference type="GO" id="GO:0015833">
    <property type="term" value="P:peptide transport"/>
    <property type="evidence" value="ECO:0007669"/>
    <property type="project" value="UniProtKB-KW"/>
</dbReference>
<evidence type="ECO:0000259" key="7">
    <source>
        <dbReference type="Pfam" id="PF00496"/>
    </source>
</evidence>
<comment type="subcellular location">
    <subcellularLocation>
        <location evidence="1">Cell envelope</location>
    </subcellularLocation>
</comment>
<keyword evidence="5" id="KW-0653">Protein transport</keyword>
<reference evidence="8 9" key="1">
    <citation type="journal article" date="2015" name="Genome Announc.">
        <title>Expanding the biotechnology potential of lactobacilli through comparative genomics of 213 strains and associated genera.</title>
        <authorList>
            <person name="Sun Z."/>
            <person name="Harris H.M."/>
            <person name="McCann A."/>
            <person name="Guo C."/>
            <person name="Argimon S."/>
            <person name="Zhang W."/>
            <person name="Yang X."/>
            <person name="Jeffery I.B."/>
            <person name="Cooney J.C."/>
            <person name="Kagawa T.F."/>
            <person name="Liu W."/>
            <person name="Song Y."/>
            <person name="Salvetti E."/>
            <person name="Wrobel A."/>
            <person name="Rasinkangas P."/>
            <person name="Parkhill J."/>
            <person name="Rea M.C."/>
            <person name="O'Sullivan O."/>
            <person name="Ritari J."/>
            <person name="Douillard F.P."/>
            <person name="Paul Ross R."/>
            <person name="Yang R."/>
            <person name="Briner A.E."/>
            <person name="Felis G.E."/>
            <person name="de Vos W.M."/>
            <person name="Barrangou R."/>
            <person name="Klaenhammer T.R."/>
            <person name="Caufield P.W."/>
            <person name="Cui Y."/>
            <person name="Zhang H."/>
            <person name="O'Toole P.W."/>
        </authorList>
    </citation>
    <scope>NUCLEOTIDE SEQUENCE [LARGE SCALE GENOMIC DNA]</scope>
    <source>
        <strain evidence="8 9">DSM 16991</strain>
    </source>
</reference>
<dbReference type="AlphaFoldDB" id="A0A0R1XCK3"/>
<keyword evidence="5" id="KW-0571">Peptide transport</keyword>
<dbReference type="PANTHER" id="PTHR30290:SF10">
    <property type="entry name" value="PERIPLASMIC OLIGOPEPTIDE-BINDING PROTEIN-RELATED"/>
    <property type="match status" value="1"/>
</dbReference>
<dbReference type="InterPro" id="IPR030678">
    <property type="entry name" value="Peptide/Ni-bd"/>
</dbReference>
<evidence type="ECO:0000313" key="8">
    <source>
        <dbReference type="EMBL" id="KRM27930.1"/>
    </source>
</evidence>
<gene>
    <name evidence="8" type="ORF">FC91_GL002220</name>
</gene>
<evidence type="ECO:0000256" key="2">
    <source>
        <dbReference type="ARBA" id="ARBA00005695"/>
    </source>
</evidence>
<dbReference type="RefSeq" id="WP_027827937.1">
    <property type="nucleotide sequence ID" value="NZ_AUEH01000009.1"/>
</dbReference>
<dbReference type="InterPro" id="IPR039424">
    <property type="entry name" value="SBP_5"/>
</dbReference>
<dbReference type="GO" id="GO:0043190">
    <property type="term" value="C:ATP-binding cassette (ABC) transporter complex"/>
    <property type="evidence" value="ECO:0007669"/>
    <property type="project" value="InterPro"/>
</dbReference>
<proteinExistence type="inferred from homology"/>
<dbReference type="PATRIC" id="fig|1122147.4.peg.2299"/>
<dbReference type="FunFam" id="3.10.105.10:FF:000001">
    <property type="entry name" value="Oligopeptide ABC transporter, oligopeptide-binding protein"/>
    <property type="match status" value="1"/>
</dbReference>
<feature type="chain" id="PRO_5006413183" evidence="6">
    <location>
        <begin position="32"/>
        <end position="545"/>
    </location>
</feature>
<keyword evidence="4 6" id="KW-0732">Signal</keyword>
<dbReference type="Gene3D" id="3.10.105.10">
    <property type="entry name" value="Dipeptide-binding Protein, Domain 3"/>
    <property type="match status" value="1"/>
</dbReference>
<protein>
    <submittedName>
        <fullName evidence="8">ABC-type oligopeptide transport system, periplasmic component</fullName>
    </submittedName>
</protein>
<dbReference type="FunFam" id="3.90.76.10:FF:000001">
    <property type="entry name" value="Oligopeptide ABC transporter substrate-binding protein"/>
    <property type="match status" value="1"/>
</dbReference>
<evidence type="ECO:0000256" key="5">
    <source>
        <dbReference type="ARBA" id="ARBA00022856"/>
    </source>
</evidence>
<evidence type="ECO:0000313" key="9">
    <source>
        <dbReference type="Proteomes" id="UP000050949"/>
    </source>
</evidence>